<comment type="caution">
    <text evidence="3">The sequence shown here is derived from an EMBL/GenBank/DDBJ whole genome shotgun (WGS) entry which is preliminary data.</text>
</comment>
<dbReference type="GO" id="GO:0003677">
    <property type="term" value="F:DNA binding"/>
    <property type="evidence" value="ECO:0007669"/>
    <property type="project" value="UniProtKB-KW"/>
</dbReference>
<organism evidence="3 4">
    <name type="scientific">Phytophthora nicotianae</name>
    <name type="common">Potato buckeye rot agent</name>
    <name type="synonym">Phytophthora parasitica</name>
    <dbReference type="NCBI Taxonomy" id="4792"/>
    <lineage>
        <taxon>Eukaryota</taxon>
        <taxon>Sar</taxon>
        <taxon>Stramenopiles</taxon>
        <taxon>Oomycota</taxon>
        <taxon>Peronosporomycetes</taxon>
        <taxon>Peronosporales</taxon>
        <taxon>Peronosporaceae</taxon>
        <taxon>Phytophthora</taxon>
    </lineage>
</organism>
<evidence type="ECO:0000313" key="3">
    <source>
        <dbReference type="EMBL" id="KUF93054.1"/>
    </source>
</evidence>
<dbReference type="PROSITE" id="PS51253">
    <property type="entry name" value="HTH_CENPB"/>
    <property type="match status" value="1"/>
</dbReference>
<dbReference type="PANTHER" id="PTHR19303">
    <property type="entry name" value="TRANSPOSON"/>
    <property type="match status" value="1"/>
</dbReference>
<dbReference type="InterPro" id="IPR050863">
    <property type="entry name" value="CenT-Element_Derived"/>
</dbReference>
<dbReference type="PANTHER" id="PTHR19303:SF73">
    <property type="entry name" value="PROTEIN PDC2"/>
    <property type="match status" value="1"/>
</dbReference>
<sequence>MTIDNKRSLIRQSREAPGMTQTQLAEWAQQAFRLAKAPARNTVSDILKNGEIIMKGEYGKGKRRKPLKVKAPALEKRLEEWVTRAEKCGMCLNRKVIRRKAQRLRYEIGGPALDLGLSVSWLSAFLKRHELRYRARHGEAGSADHDKVREGRHALHELTDMYAPQDTYNMDETGLNYKAAPTRSICSSRMPGVKKDKTRITLALTTNADGSDTLPAFKELWESTSAATIAHCWQKAGLLAPIRGVEEYDATDADNREQDDSDVEVIDLLLKIAAIEL</sequence>
<dbReference type="Pfam" id="PF03221">
    <property type="entry name" value="HTH_Tnp_Tc5"/>
    <property type="match status" value="1"/>
</dbReference>
<dbReference type="SMART" id="SM00674">
    <property type="entry name" value="CENPB"/>
    <property type="match status" value="1"/>
</dbReference>
<dbReference type="GO" id="GO:0005634">
    <property type="term" value="C:nucleus"/>
    <property type="evidence" value="ECO:0007669"/>
    <property type="project" value="TreeGrafter"/>
</dbReference>
<accession>A0A0W8D9J7</accession>
<keyword evidence="1" id="KW-0238">DNA-binding</keyword>
<gene>
    <name evidence="3" type="ORF">AM588_10003918</name>
</gene>
<dbReference type="Proteomes" id="UP000054636">
    <property type="component" value="Unassembled WGS sequence"/>
</dbReference>
<dbReference type="InterPro" id="IPR009057">
    <property type="entry name" value="Homeodomain-like_sf"/>
</dbReference>
<proteinExistence type="predicted"/>
<dbReference type="InterPro" id="IPR006600">
    <property type="entry name" value="HTH_CenpB_DNA-bd_dom"/>
</dbReference>
<evidence type="ECO:0000313" key="4">
    <source>
        <dbReference type="Proteomes" id="UP000054636"/>
    </source>
</evidence>
<dbReference type="Gene3D" id="1.10.10.60">
    <property type="entry name" value="Homeodomain-like"/>
    <property type="match status" value="2"/>
</dbReference>
<feature type="domain" description="HTH CENPB-type" evidence="2">
    <location>
        <begin position="62"/>
        <end position="135"/>
    </location>
</feature>
<protein>
    <submittedName>
        <fullName evidence="3">Eukaryotic peptide chain release factor GTP-binding subunit</fullName>
    </submittedName>
</protein>
<dbReference type="AlphaFoldDB" id="A0A0W8D9J7"/>
<reference evidence="3 4" key="1">
    <citation type="submission" date="2015-11" db="EMBL/GenBank/DDBJ databases">
        <title>Genomes and virulence difference between two physiological races of Phytophthora nicotianae.</title>
        <authorList>
            <person name="Liu H."/>
            <person name="Ma X."/>
            <person name="Yu H."/>
            <person name="Fang D."/>
            <person name="Li Y."/>
            <person name="Wang X."/>
            <person name="Wang W."/>
            <person name="Dong Y."/>
            <person name="Xiao B."/>
        </authorList>
    </citation>
    <scope>NUCLEOTIDE SEQUENCE [LARGE SCALE GENOMIC DNA]</scope>
    <source>
        <strain evidence="4">race 1</strain>
    </source>
</reference>
<dbReference type="SUPFAM" id="SSF46689">
    <property type="entry name" value="Homeodomain-like"/>
    <property type="match status" value="1"/>
</dbReference>
<evidence type="ECO:0000256" key="1">
    <source>
        <dbReference type="ARBA" id="ARBA00023125"/>
    </source>
</evidence>
<name>A0A0W8D9J7_PHYNI</name>
<dbReference type="EMBL" id="LNFP01000419">
    <property type="protein sequence ID" value="KUF93054.1"/>
    <property type="molecule type" value="Genomic_DNA"/>
</dbReference>
<evidence type="ECO:0000259" key="2">
    <source>
        <dbReference type="PROSITE" id="PS51253"/>
    </source>
</evidence>